<proteinExistence type="predicted"/>
<organism evidence="1">
    <name type="scientific">viral metagenome</name>
    <dbReference type="NCBI Taxonomy" id="1070528"/>
    <lineage>
        <taxon>unclassified sequences</taxon>
        <taxon>metagenomes</taxon>
        <taxon>organismal metagenomes</taxon>
    </lineage>
</organism>
<accession>A0A6C0BLL6</accession>
<dbReference type="AlphaFoldDB" id="A0A6C0BLL6"/>
<evidence type="ECO:0000313" key="1">
    <source>
        <dbReference type="EMBL" id="QHS92574.1"/>
    </source>
</evidence>
<reference evidence="1" key="1">
    <citation type="journal article" date="2020" name="Nature">
        <title>Giant virus diversity and host interactions through global metagenomics.</title>
        <authorList>
            <person name="Schulz F."/>
            <person name="Roux S."/>
            <person name="Paez-Espino D."/>
            <person name="Jungbluth S."/>
            <person name="Walsh D.A."/>
            <person name="Denef V.J."/>
            <person name="McMahon K.D."/>
            <person name="Konstantinidis K.T."/>
            <person name="Eloe-Fadrosh E.A."/>
            <person name="Kyrpides N.C."/>
            <person name="Woyke T."/>
        </authorList>
    </citation>
    <scope>NUCLEOTIDE SEQUENCE</scope>
    <source>
        <strain evidence="1">GVMAG-M-3300014204-73</strain>
    </source>
</reference>
<name>A0A6C0BLL6_9ZZZZ</name>
<sequence length="142" mass="16550">MVIALAITYWKWSRSQTETFATSELSPYVNFNLTDRPVANYAPYDLYKWWKYGDLHKHEIAKHRNCDQYRCTTDQLNGATTPAGFNLVNKYTNPGNDLLKVKLSPSDAERQCAYYENSQRYCALHPGDTRCPDYWKYKSPAC</sequence>
<dbReference type="EMBL" id="MN739181">
    <property type="protein sequence ID" value="QHS92574.1"/>
    <property type="molecule type" value="Genomic_DNA"/>
</dbReference>
<protein>
    <submittedName>
        <fullName evidence="1">Uncharacterized protein</fullName>
    </submittedName>
</protein>